<dbReference type="Proteomes" id="UP000789901">
    <property type="component" value="Unassembled WGS sequence"/>
</dbReference>
<proteinExistence type="inferred from homology"/>
<evidence type="ECO:0000313" key="4">
    <source>
        <dbReference type="Proteomes" id="UP000789901"/>
    </source>
</evidence>
<comment type="similarity">
    <text evidence="1">Belongs to the 2-oxoacid dehydrogenase family.</text>
</comment>
<evidence type="ECO:0000259" key="2">
    <source>
        <dbReference type="PROSITE" id="PS51826"/>
    </source>
</evidence>
<sequence length="50" mass="5397">VLTLAAPAVQHIAKEYKVDISEIKGTGKGAHITKDNLMNYIAKKTQSATE</sequence>
<feature type="non-terminal residue" evidence="3">
    <location>
        <position position="1"/>
    </location>
</feature>
<dbReference type="PROSITE" id="PS51826">
    <property type="entry name" value="PSBD"/>
    <property type="match status" value="1"/>
</dbReference>
<dbReference type="SUPFAM" id="SSF47005">
    <property type="entry name" value="Peripheral subunit-binding domain of 2-oxo acid dehydrogenase complex"/>
    <property type="match status" value="1"/>
</dbReference>
<name>A0ABN7WV70_GIGMA</name>
<organism evidence="3 4">
    <name type="scientific">Gigaspora margarita</name>
    <dbReference type="NCBI Taxonomy" id="4874"/>
    <lineage>
        <taxon>Eukaryota</taxon>
        <taxon>Fungi</taxon>
        <taxon>Fungi incertae sedis</taxon>
        <taxon>Mucoromycota</taxon>
        <taxon>Glomeromycotina</taxon>
        <taxon>Glomeromycetes</taxon>
        <taxon>Diversisporales</taxon>
        <taxon>Gigasporaceae</taxon>
        <taxon>Gigaspora</taxon>
    </lineage>
</organism>
<comment type="caution">
    <text evidence="3">The sequence shown here is derived from an EMBL/GenBank/DDBJ whole genome shotgun (WGS) entry which is preliminary data.</text>
</comment>
<reference evidence="3 4" key="1">
    <citation type="submission" date="2021-06" db="EMBL/GenBank/DDBJ databases">
        <authorList>
            <person name="Kallberg Y."/>
            <person name="Tangrot J."/>
            <person name="Rosling A."/>
        </authorList>
    </citation>
    <scope>NUCLEOTIDE SEQUENCE [LARGE SCALE GENOMIC DNA]</scope>
    <source>
        <strain evidence="3 4">120-4 pot B 10/14</strain>
    </source>
</reference>
<dbReference type="EMBL" id="CAJVQB010065346">
    <property type="protein sequence ID" value="CAG8841261.1"/>
    <property type="molecule type" value="Genomic_DNA"/>
</dbReference>
<evidence type="ECO:0000256" key="1">
    <source>
        <dbReference type="ARBA" id="ARBA00007317"/>
    </source>
</evidence>
<dbReference type="InterPro" id="IPR036625">
    <property type="entry name" value="E3-bd_dom_sf"/>
</dbReference>
<dbReference type="Gene3D" id="4.10.320.10">
    <property type="entry name" value="E3-binding domain"/>
    <property type="match status" value="1"/>
</dbReference>
<gene>
    <name evidence="3" type="ORF">GMARGA_LOCUS35331</name>
</gene>
<accession>A0ABN7WV70</accession>
<keyword evidence="4" id="KW-1185">Reference proteome</keyword>
<feature type="domain" description="Peripheral subunit-binding (PSBD)" evidence="2">
    <location>
        <begin position="4"/>
        <end position="41"/>
    </location>
</feature>
<evidence type="ECO:0000313" key="3">
    <source>
        <dbReference type="EMBL" id="CAG8841261.1"/>
    </source>
</evidence>
<dbReference type="InterPro" id="IPR004167">
    <property type="entry name" value="PSBD"/>
</dbReference>
<protein>
    <submittedName>
        <fullName evidence="3">44274_t:CDS:1</fullName>
    </submittedName>
</protein>
<dbReference type="Pfam" id="PF02817">
    <property type="entry name" value="E3_binding"/>
    <property type="match status" value="1"/>
</dbReference>